<proteinExistence type="predicted"/>
<dbReference type="EMBL" id="LVJI01000020">
    <property type="protein sequence ID" value="OAB44672.1"/>
    <property type="molecule type" value="Genomic_DNA"/>
</dbReference>
<dbReference type="Proteomes" id="UP000077355">
    <property type="component" value="Unassembled WGS sequence"/>
</dbReference>
<evidence type="ECO:0000259" key="1">
    <source>
        <dbReference type="Pfam" id="PF00239"/>
    </source>
</evidence>
<dbReference type="InterPro" id="IPR006119">
    <property type="entry name" value="Resolv_N"/>
</dbReference>
<keyword evidence="3" id="KW-1185">Reference proteome</keyword>
<name>A0A168MH45_9BACL</name>
<dbReference type="InterPro" id="IPR036162">
    <property type="entry name" value="Resolvase-like_N_sf"/>
</dbReference>
<dbReference type="GO" id="GO:0003677">
    <property type="term" value="F:DNA binding"/>
    <property type="evidence" value="ECO:0007669"/>
    <property type="project" value="InterPro"/>
</dbReference>
<gene>
    <name evidence="2" type="ORF">PBAT_15535</name>
</gene>
<sequence>MVIPKSVSRLGRTTLISLQLENLPLRLILPEDIYDTETSKSWIMFNLKAVLAEKENSNLSEHIKLGLKASE</sequence>
<accession>A0A168MH45</accession>
<feature type="domain" description="Resolvase/invertase-type recombinase catalytic" evidence="1">
    <location>
        <begin position="1"/>
        <end position="69"/>
    </location>
</feature>
<dbReference type="GO" id="GO:0000150">
    <property type="term" value="F:DNA strand exchange activity"/>
    <property type="evidence" value="ECO:0007669"/>
    <property type="project" value="InterPro"/>
</dbReference>
<dbReference type="SUPFAM" id="SSF53041">
    <property type="entry name" value="Resolvase-like"/>
    <property type="match status" value="1"/>
</dbReference>
<organism evidence="2 3">
    <name type="scientific">Paenibacillus antarcticus</name>
    <dbReference type="NCBI Taxonomy" id="253703"/>
    <lineage>
        <taxon>Bacteria</taxon>
        <taxon>Bacillati</taxon>
        <taxon>Bacillota</taxon>
        <taxon>Bacilli</taxon>
        <taxon>Bacillales</taxon>
        <taxon>Paenibacillaceae</taxon>
        <taxon>Paenibacillus</taxon>
    </lineage>
</organism>
<reference evidence="2 3" key="1">
    <citation type="submission" date="2016-03" db="EMBL/GenBank/DDBJ databases">
        <title>Draft genome sequence of Paenibacillus antarcticus CECT 5836.</title>
        <authorList>
            <person name="Shin S.-K."/>
            <person name="Yi H."/>
        </authorList>
    </citation>
    <scope>NUCLEOTIDE SEQUENCE [LARGE SCALE GENOMIC DNA]</scope>
    <source>
        <strain evidence="2 3">CECT 5836</strain>
    </source>
</reference>
<evidence type="ECO:0000313" key="2">
    <source>
        <dbReference type="EMBL" id="OAB44672.1"/>
    </source>
</evidence>
<evidence type="ECO:0000313" key="3">
    <source>
        <dbReference type="Proteomes" id="UP000077355"/>
    </source>
</evidence>
<dbReference type="RefSeq" id="WP_068650875.1">
    <property type="nucleotide sequence ID" value="NZ_CP043611.1"/>
</dbReference>
<dbReference type="AlphaFoldDB" id="A0A168MH45"/>
<dbReference type="Pfam" id="PF00239">
    <property type="entry name" value="Resolvase"/>
    <property type="match status" value="1"/>
</dbReference>
<protein>
    <recommendedName>
        <fullName evidence="1">Resolvase/invertase-type recombinase catalytic domain-containing protein</fullName>
    </recommendedName>
</protein>
<dbReference type="Gene3D" id="3.40.50.1390">
    <property type="entry name" value="Resolvase, N-terminal catalytic domain"/>
    <property type="match status" value="1"/>
</dbReference>
<comment type="caution">
    <text evidence="2">The sequence shown here is derived from an EMBL/GenBank/DDBJ whole genome shotgun (WGS) entry which is preliminary data.</text>
</comment>